<keyword evidence="2" id="KW-1185">Reference proteome</keyword>
<organism evidence="1 2">
    <name type="scientific">Pogonophryne albipinna</name>
    <dbReference type="NCBI Taxonomy" id="1090488"/>
    <lineage>
        <taxon>Eukaryota</taxon>
        <taxon>Metazoa</taxon>
        <taxon>Chordata</taxon>
        <taxon>Craniata</taxon>
        <taxon>Vertebrata</taxon>
        <taxon>Euteleostomi</taxon>
        <taxon>Actinopterygii</taxon>
        <taxon>Neopterygii</taxon>
        <taxon>Teleostei</taxon>
        <taxon>Neoteleostei</taxon>
        <taxon>Acanthomorphata</taxon>
        <taxon>Eupercaria</taxon>
        <taxon>Perciformes</taxon>
        <taxon>Notothenioidei</taxon>
        <taxon>Pogonophryne</taxon>
    </lineage>
</organism>
<dbReference type="Proteomes" id="UP001219934">
    <property type="component" value="Unassembled WGS sequence"/>
</dbReference>
<gene>
    <name evidence="1" type="ORF">JOQ06_007254</name>
</gene>
<feature type="non-terminal residue" evidence="1">
    <location>
        <position position="80"/>
    </location>
</feature>
<feature type="non-terminal residue" evidence="1">
    <location>
        <position position="1"/>
    </location>
</feature>
<sequence length="80" mass="8798">ALRLEEEEVSGGSAYQQAERSYISCHPSMKGTWRGSGRTGSAAHPRYDVVVPRCSQNGLTRPSPLCRLTSADLMPDEHHD</sequence>
<evidence type="ECO:0000313" key="2">
    <source>
        <dbReference type="Proteomes" id="UP001219934"/>
    </source>
</evidence>
<dbReference type="EMBL" id="JAPTMU010000012">
    <property type="protein sequence ID" value="KAJ4934459.1"/>
    <property type="molecule type" value="Genomic_DNA"/>
</dbReference>
<evidence type="ECO:0000313" key="1">
    <source>
        <dbReference type="EMBL" id="KAJ4934459.1"/>
    </source>
</evidence>
<name>A0AAD6B1B3_9TELE</name>
<comment type="caution">
    <text evidence="1">The sequence shown here is derived from an EMBL/GenBank/DDBJ whole genome shotgun (WGS) entry which is preliminary data.</text>
</comment>
<accession>A0AAD6B1B3</accession>
<proteinExistence type="predicted"/>
<reference evidence="1" key="1">
    <citation type="submission" date="2022-11" db="EMBL/GenBank/DDBJ databases">
        <title>Chromosome-level genome of Pogonophryne albipinna.</title>
        <authorList>
            <person name="Jo E."/>
        </authorList>
    </citation>
    <scope>NUCLEOTIDE SEQUENCE</scope>
    <source>
        <strain evidence="1">SGF0006</strain>
        <tissue evidence="1">Muscle</tissue>
    </source>
</reference>
<protein>
    <submittedName>
        <fullName evidence="1">Uncharacterized protein</fullName>
    </submittedName>
</protein>
<dbReference type="AlphaFoldDB" id="A0AAD6B1B3"/>